<dbReference type="SUPFAM" id="SSF52418">
    <property type="entry name" value="Nucleoside phosphorylase/phosphoribosyltransferase catalytic domain"/>
    <property type="match status" value="1"/>
</dbReference>
<dbReference type="InterPro" id="IPR018090">
    <property type="entry name" value="Pyrmidine_PPas_bac/euk"/>
</dbReference>
<dbReference type="SUPFAM" id="SSF54680">
    <property type="entry name" value="Pyrimidine nucleoside phosphorylase C-terminal domain"/>
    <property type="match status" value="1"/>
</dbReference>
<gene>
    <name evidence="12" type="ORF">H1B31_04375</name>
</gene>
<dbReference type="InterPro" id="IPR035902">
    <property type="entry name" value="Nuc_phospho_transferase"/>
</dbReference>
<evidence type="ECO:0000313" key="12">
    <source>
        <dbReference type="EMBL" id="QNH55174.1"/>
    </source>
</evidence>
<dbReference type="Gene3D" id="3.40.1030.10">
    <property type="entry name" value="Nucleoside phosphorylase/phosphoribosyltransferase catalytic domain"/>
    <property type="match status" value="1"/>
</dbReference>
<dbReference type="NCBIfam" id="NF004490">
    <property type="entry name" value="PRK05820.1"/>
    <property type="match status" value="1"/>
</dbReference>
<evidence type="ECO:0000256" key="5">
    <source>
        <dbReference type="ARBA" id="ARBA00011889"/>
    </source>
</evidence>
<dbReference type="InterPro" id="IPR017459">
    <property type="entry name" value="Glycosyl_Trfase_fam3_N_dom"/>
</dbReference>
<comment type="subunit">
    <text evidence="4">Homodimer.</text>
</comment>
<keyword evidence="8 12" id="KW-0808">Transferase</keyword>
<dbReference type="GO" id="GO:0005829">
    <property type="term" value="C:cytosol"/>
    <property type="evidence" value="ECO:0007669"/>
    <property type="project" value="TreeGrafter"/>
</dbReference>
<dbReference type="PROSITE" id="PS00647">
    <property type="entry name" value="THYMID_PHOSPHORYLASE"/>
    <property type="match status" value="1"/>
</dbReference>
<sequence length="440" mass="45884">MNMYDIITKKKHGGELAADELSYIIDGYVAGEVPDYQVAALLMAICLRGMTIAETTALTKIMAASGDHVDLSAIAGHKIDKHSTGGVGDKTTFIVSPIVAACGCKAPKMSGRGLGHTGGTIDKLESIPGFRTNLSQDEFITVVKECGLSLIAQTGTLARADKLLYALRDVTATVDSIPLIASSIMSKKLASGADAVLLDVKVGRGAFMKTLEEARELAETMVAIGKTANFPTAALLTNMDAPLGNAVGNSLEVAEAVSVLRGAGPDDLRTVSLALAAGMLQLAGQGAFEECHARAENAIRSGAAFEALLRMTAAQGGDTAVLHDTANFPQARMQRTITADADGYLTRLDAEAVGRTAVLLGAGRMTKDSTINHAAGIILHKKYRDAITAGAPLATLYAESEEQIAAGAERFRAAFEIGAAAPAPMKLIYGAVDAEGWHER</sequence>
<dbReference type="KEGG" id="stim:H1B31_04375"/>
<evidence type="ECO:0000256" key="1">
    <source>
        <dbReference type="ARBA" id="ARBA00001066"/>
    </source>
</evidence>
<dbReference type="NCBIfam" id="TIGR02644">
    <property type="entry name" value="Y_phosphoryl"/>
    <property type="match status" value="1"/>
</dbReference>
<evidence type="ECO:0000256" key="3">
    <source>
        <dbReference type="ARBA" id="ARBA00006915"/>
    </source>
</evidence>
<evidence type="ECO:0000256" key="2">
    <source>
        <dbReference type="ARBA" id="ARBA00003877"/>
    </source>
</evidence>
<feature type="domain" description="Pyrimidine nucleoside phosphorylase C-terminal" evidence="11">
    <location>
        <begin position="344"/>
        <end position="418"/>
    </location>
</feature>
<evidence type="ECO:0000256" key="10">
    <source>
        <dbReference type="ARBA" id="ARBA00048525"/>
    </source>
</evidence>
<organism evidence="12 13">
    <name type="scientific">Selenomonas timonae</name>
    <dbReference type="NCBI Taxonomy" id="2754044"/>
    <lineage>
        <taxon>Bacteria</taxon>
        <taxon>Bacillati</taxon>
        <taxon>Bacillota</taxon>
        <taxon>Negativicutes</taxon>
        <taxon>Selenomonadales</taxon>
        <taxon>Selenomonadaceae</taxon>
        <taxon>Selenomonas</taxon>
    </lineage>
</organism>
<dbReference type="GO" id="GO:0006213">
    <property type="term" value="P:pyrimidine nucleoside metabolic process"/>
    <property type="evidence" value="ECO:0007669"/>
    <property type="project" value="InterPro"/>
</dbReference>
<evidence type="ECO:0000313" key="13">
    <source>
        <dbReference type="Proteomes" id="UP000515480"/>
    </source>
</evidence>
<reference evidence="12 13" key="1">
    <citation type="submission" date="2020-07" db="EMBL/GenBank/DDBJ databases">
        <title>Complete genome and description of Selenomonas timonensis sp. nov., a new bacterium isolated from a gingivitis subject.</title>
        <authorList>
            <person name="Antezack A."/>
        </authorList>
    </citation>
    <scope>NUCLEOTIDE SEQUENCE [LARGE SCALE GENOMIC DNA]</scope>
    <source>
        <strain evidence="12 13">Marseille-Q3039</strain>
    </source>
</reference>
<dbReference type="Pfam" id="PF07831">
    <property type="entry name" value="PYNP_C"/>
    <property type="match status" value="1"/>
</dbReference>
<name>A0A7G7VM31_9FIRM</name>
<comment type="catalytic activity">
    <reaction evidence="10">
        <text>thymidine + phosphate = 2-deoxy-alpha-D-ribose 1-phosphate + thymine</text>
        <dbReference type="Rhea" id="RHEA:16037"/>
        <dbReference type="ChEBI" id="CHEBI:17748"/>
        <dbReference type="ChEBI" id="CHEBI:17821"/>
        <dbReference type="ChEBI" id="CHEBI:43474"/>
        <dbReference type="ChEBI" id="CHEBI:57259"/>
        <dbReference type="EC" id="2.4.2.2"/>
    </reaction>
</comment>
<evidence type="ECO:0000256" key="6">
    <source>
        <dbReference type="ARBA" id="ARBA00014680"/>
    </source>
</evidence>
<dbReference type="InterPro" id="IPR036320">
    <property type="entry name" value="Glycosyl_Trfase_fam3_N_dom_sf"/>
</dbReference>
<dbReference type="InterPro" id="IPR000312">
    <property type="entry name" value="Glycosyl_Trfase_fam3"/>
</dbReference>
<evidence type="ECO:0000256" key="9">
    <source>
        <dbReference type="ARBA" id="ARBA00048453"/>
    </source>
</evidence>
<dbReference type="FunFam" id="3.40.1030.10:FF:000003">
    <property type="entry name" value="Pyrimidine-nucleoside phosphorylase"/>
    <property type="match status" value="1"/>
</dbReference>
<dbReference type="PANTHER" id="PTHR10515:SF0">
    <property type="entry name" value="THYMIDINE PHOSPHORYLASE"/>
    <property type="match status" value="1"/>
</dbReference>
<dbReference type="EC" id="2.4.2.2" evidence="5"/>
<dbReference type="PIRSF" id="PIRSF000478">
    <property type="entry name" value="TP_PyNP"/>
    <property type="match status" value="1"/>
</dbReference>
<dbReference type="Proteomes" id="UP000515480">
    <property type="component" value="Chromosome"/>
</dbReference>
<dbReference type="Pfam" id="PF02885">
    <property type="entry name" value="Glycos_trans_3N"/>
    <property type="match status" value="1"/>
</dbReference>
<dbReference type="AlphaFoldDB" id="A0A7G7VM31"/>
<dbReference type="InterPro" id="IPR013102">
    <property type="entry name" value="PYNP_C"/>
</dbReference>
<evidence type="ECO:0000256" key="7">
    <source>
        <dbReference type="ARBA" id="ARBA00022676"/>
    </source>
</evidence>
<dbReference type="PANTHER" id="PTHR10515">
    <property type="entry name" value="THYMIDINE PHOSPHORYLASE"/>
    <property type="match status" value="1"/>
</dbReference>
<evidence type="ECO:0000259" key="11">
    <source>
        <dbReference type="SMART" id="SM00941"/>
    </source>
</evidence>
<evidence type="ECO:0000256" key="8">
    <source>
        <dbReference type="ARBA" id="ARBA00022679"/>
    </source>
</evidence>
<dbReference type="GO" id="GO:0009032">
    <property type="term" value="F:thymidine phosphorylase activity"/>
    <property type="evidence" value="ECO:0007669"/>
    <property type="project" value="TreeGrafter"/>
</dbReference>
<dbReference type="InterPro" id="IPR036566">
    <property type="entry name" value="PYNP-like_C_sf"/>
</dbReference>
<dbReference type="SMART" id="SM00941">
    <property type="entry name" value="PYNP_C"/>
    <property type="match status" value="1"/>
</dbReference>
<dbReference type="RefSeq" id="WP_185981043.1">
    <property type="nucleotide sequence ID" value="NZ_CP060204.1"/>
</dbReference>
<dbReference type="GO" id="GO:0004645">
    <property type="term" value="F:1,4-alpha-oligoglucan phosphorylase activity"/>
    <property type="evidence" value="ECO:0007669"/>
    <property type="project" value="InterPro"/>
</dbReference>
<dbReference type="Pfam" id="PF00591">
    <property type="entry name" value="Glycos_transf_3"/>
    <property type="match status" value="1"/>
</dbReference>
<accession>A0A7G7VM31</accession>
<evidence type="ECO:0000256" key="4">
    <source>
        <dbReference type="ARBA" id="ARBA00011738"/>
    </source>
</evidence>
<dbReference type="EMBL" id="CP060204">
    <property type="protein sequence ID" value="QNH55174.1"/>
    <property type="molecule type" value="Genomic_DNA"/>
</dbReference>
<comment type="function">
    <text evidence="2">Catalyzes phosphorolysis of the pyrimidine nucleosides uridine, thymidine and 2'-deoxyuridine with the formation of the corresponding pyrimidine base and ribose-1-phosphate.</text>
</comment>
<dbReference type="InterPro" id="IPR000053">
    <property type="entry name" value="Thymidine/pyrmidine_PPase"/>
</dbReference>
<comment type="catalytic activity">
    <reaction evidence="1">
        <text>2'-deoxyuridine + phosphate = 2-deoxy-alpha-D-ribose 1-phosphate + uracil</text>
        <dbReference type="Rhea" id="RHEA:22824"/>
        <dbReference type="ChEBI" id="CHEBI:16450"/>
        <dbReference type="ChEBI" id="CHEBI:17568"/>
        <dbReference type="ChEBI" id="CHEBI:43474"/>
        <dbReference type="ChEBI" id="CHEBI:57259"/>
        <dbReference type="EC" id="2.4.2.2"/>
    </reaction>
</comment>
<dbReference type="GO" id="GO:0006206">
    <property type="term" value="P:pyrimidine nucleobase metabolic process"/>
    <property type="evidence" value="ECO:0007669"/>
    <property type="project" value="InterPro"/>
</dbReference>
<dbReference type="Gene3D" id="1.20.970.10">
    <property type="entry name" value="Transferase, Pyrimidine Nucleoside Phosphorylase, Chain C"/>
    <property type="match status" value="1"/>
</dbReference>
<keyword evidence="13" id="KW-1185">Reference proteome</keyword>
<comment type="catalytic activity">
    <reaction evidence="9">
        <text>uridine + phosphate = alpha-D-ribose 1-phosphate + uracil</text>
        <dbReference type="Rhea" id="RHEA:24388"/>
        <dbReference type="ChEBI" id="CHEBI:16704"/>
        <dbReference type="ChEBI" id="CHEBI:17568"/>
        <dbReference type="ChEBI" id="CHEBI:43474"/>
        <dbReference type="ChEBI" id="CHEBI:57720"/>
        <dbReference type="EC" id="2.4.2.2"/>
    </reaction>
</comment>
<proteinExistence type="inferred from homology"/>
<dbReference type="InterPro" id="IPR017872">
    <property type="entry name" value="Pyrmidine_PPase_CS"/>
</dbReference>
<dbReference type="Gene3D" id="3.90.1170.30">
    <property type="entry name" value="Pyrimidine nucleoside phosphorylase-like, C-terminal domain"/>
    <property type="match status" value="1"/>
</dbReference>
<keyword evidence="7 12" id="KW-0328">Glycosyltransferase</keyword>
<protein>
    <recommendedName>
        <fullName evidence="6">Pyrimidine-nucleoside phosphorylase</fullName>
        <ecNumber evidence="5">2.4.2.2</ecNumber>
    </recommendedName>
</protein>
<comment type="similarity">
    <text evidence="3">Belongs to the thymidine/pyrimidine-nucleoside phosphorylase family.</text>
</comment>
<dbReference type="SUPFAM" id="SSF47648">
    <property type="entry name" value="Nucleoside phosphorylase/phosphoribosyltransferase N-terminal domain"/>
    <property type="match status" value="1"/>
</dbReference>